<dbReference type="PANTHER" id="PTHR36115:SF4">
    <property type="entry name" value="MEMBRANE PROTEIN"/>
    <property type="match status" value="1"/>
</dbReference>
<feature type="compositionally biased region" description="Low complexity" evidence="6">
    <location>
        <begin position="89"/>
        <end position="111"/>
    </location>
</feature>
<feature type="domain" description="DUF2510" evidence="9">
    <location>
        <begin position="20"/>
        <end position="50"/>
    </location>
</feature>
<feature type="compositionally biased region" description="Low complexity" evidence="6">
    <location>
        <begin position="187"/>
        <end position="202"/>
    </location>
</feature>
<dbReference type="Proteomes" id="UP000778578">
    <property type="component" value="Unassembled WGS sequence"/>
</dbReference>
<evidence type="ECO:0000256" key="2">
    <source>
        <dbReference type="ARBA" id="ARBA00022475"/>
    </source>
</evidence>
<organism evidence="10 11">
    <name type="scientific">Actinacidiphila acidipaludis</name>
    <dbReference type="NCBI Taxonomy" id="2873382"/>
    <lineage>
        <taxon>Bacteria</taxon>
        <taxon>Bacillati</taxon>
        <taxon>Actinomycetota</taxon>
        <taxon>Actinomycetes</taxon>
        <taxon>Kitasatosporales</taxon>
        <taxon>Streptomycetaceae</taxon>
        <taxon>Actinacidiphila</taxon>
    </lineage>
</organism>
<keyword evidence="5 7" id="KW-0472">Membrane</keyword>
<feature type="compositionally biased region" description="Low complexity" evidence="6">
    <location>
        <begin position="133"/>
        <end position="143"/>
    </location>
</feature>
<keyword evidence="4 7" id="KW-1133">Transmembrane helix</keyword>
<dbReference type="Pfam" id="PF10708">
    <property type="entry name" value="DUF2510"/>
    <property type="match status" value="1"/>
</dbReference>
<dbReference type="EMBL" id="JAINZZ010000018">
    <property type="protein sequence ID" value="MBY8879280.1"/>
    <property type="molecule type" value="Genomic_DNA"/>
</dbReference>
<evidence type="ECO:0000256" key="4">
    <source>
        <dbReference type="ARBA" id="ARBA00022989"/>
    </source>
</evidence>
<sequence length="567" mass="56391">MSAPPSGSSGSSPSPSSPAPGYYPDPSIPNYIRYWNGSAWVPGTSRPAPVDATPENPAGGVAPAAQWPVPEGSAPQGSVPETSGPAGGPPAQGSGHAVPGAPGVAVVPAGRAVDESGPMFLDEDPRAPRAETGPAGLPQQAGPGESGGGFGPHAGPGHVGSGQAGSARPGAVEPGHGQGQDGGGPGLPDAGGAARDPRAGQGEAPAWPSMDRPGPQLPRISWGAEQARPGAQPPAHAGGQAPQALPGQAGAQPREALGAGPAAQASPQAPLPAQSQSGRLQPAQPGGVQPQPGQQQLQPGQPHAGQPQQLQPGQPSALQPGALQPHPAAQVLPAQPMPRQAQPPAQDRSALGPQPGAGGPGAGGPAGSAQAAGGAQAAAPWAAQVHDLAQPPWRPVPSDPFGAAQRLDRPGGLVRRFAARVIDAVLLIAITGAAAVPLGTAAYHHAKDKVDQAKLTGETVKVWLLDGTTGAELGAVVGVLLVAGLLLEVLPTAKWGRTLGKKLVGLKVLDIEGQLPPGFGASLRRWLTRTLLHLTVVGVIGTAWCLFDRPWKQGLQDKAARTFVAGV</sequence>
<dbReference type="InterPro" id="IPR010432">
    <property type="entry name" value="RDD"/>
</dbReference>
<evidence type="ECO:0000313" key="10">
    <source>
        <dbReference type="EMBL" id="MBY8879280.1"/>
    </source>
</evidence>
<feature type="compositionally biased region" description="Low complexity" evidence="6">
    <location>
        <begin position="367"/>
        <end position="382"/>
    </location>
</feature>
<feature type="transmembrane region" description="Helical" evidence="7">
    <location>
        <begin position="526"/>
        <end position="547"/>
    </location>
</feature>
<accession>A0ABS7Q803</accession>
<feature type="region of interest" description="Disordered" evidence="6">
    <location>
        <begin position="38"/>
        <end position="323"/>
    </location>
</feature>
<reference evidence="10 11" key="1">
    <citation type="submission" date="2021-08" db="EMBL/GenBank/DDBJ databases">
        <title>WGS of actinomycetes from Thailand.</title>
        <authorList>
            <person name="Thawai C."/>
        </authorList>
    </citation>
    <scope>NUCLEOTIDE SEQUENCE [LARGE SCALE GENOMIC DNA]</scope>
    <source>
        <strain evidence="10 11">PLK6-54</strain>
    </source>
</reference>
<dbReference type="RefSeq" id="WP_222963406.1">
    <property type="nucleotide sequence ID" value="NZ_JAINZZ010000018.1"/>
</dbReference>
<name>A0ABS7Q803_9ACTN</name>
<keyword evidence="2" id="KW-1003">Cell membrane</keyword>
<evidence type="ECO:0000259" key="9">
    <source>
        <dbReference type="Pfam" id="PF10708"/>
    </source>
</evidence>
<dbReference type="InterPro" id="IPR051791">
    <property type="entry name" value="Pra-immunoreactive"/>
</dbReference>
<evidence type="ECO:0000256" key="7">
    <source>
        <dbReference type="SAM" id="Phobius"/>
    </source>
</evidence>
<keyword evidence="3 7" id="KW-0812">Transmembrane</keyword>
<feature type="region of interest" description="Disordered" evidence="6">
    <location>
        <begin position="1"/>
        <end position="23"/>
    </location>
</feature>
<evidence type="ECO:0000256" key="1">
    <source>
        <dbReference type="ARBA" id="ARBA00004651"/>
    </source>
</evidence>
<feature type="compositionally biased region" description="Low complexity" evidence="6">
    <location>
        <begin position="337"/>
        <end position="346"/>
    </location>
</feature>
<evidence type="ECO:0000259" key="8">
    <source>
        <dbReference type="Pfam" id="PF06271"/>
    </source>
</evidence>
<dbReference type="InterPro" id="IPR018929">
    <property type="entry name" value="DUF2510"/>
</dbReference>
<keyword evidence="11" id="KW-1185">Reference proteome</keyword>
<proteinExistence type="predicted"/>
<comment type="subcellular location">
    <subcellularLocation>
        <location evidence="1">Cell membrane</location>
        <topology evidence="1">Multi-pass membrane protein</topology>
    </subcellularLocation>
</comment>
<evidence type="ECO:0000256" key="6">
    <source>
        <dbReference type="SAM" id="MobiDB-lite"/>
    </source>
</evidence>
<feature type="compositionally biased region" description="Gly residues" evidence="6">
    <location>
        <begin position="176"/>
        <end position="186"/>
    </location>
</feature>
<feature type="compositionally biased region" description="Gly residues" evidence="6">
    <location>
        <begin position="144"/>
        <end position="163"/>
    </location>
</feature>
<feature type="region of interest" description="Disordered" evidence="6">
    <location>
        <begin position="337"/>
        <end position="382"/>
    </location>
</feature>
<feature type="transmembrane region" description="Helical" evidence="7">
    <location>
        <begin position="424"/>
        <end position="443"/>
    </location>
</feature>
<feature type="compositionally biased region" description="Low complexity" evidence="6">
    <location>
        <begin position="1"/>
        <end position="14"/>
    </location>
</feature>
<dbReference type="Pfam" id="PF06271">
    <property type="entry name" value="RDD"/>
    <property type="match status" value="1"/>
</dbReference>
<protein>
    <submittedName>
        <fullName evidence="10">RDD family protein</fullName>
    </submittedName>
</protein>
<evidence type="ECO:0000256" key="5">
    <source>
        <dbReference type="ARBA" id="ARBA00023136"/>
    </source>
</evidence>
<gene>
    <name evidence="10" type="ORF">K7862_16795</name>
</gene>
<feature type="compositionally biased region" description="Gly residues" evidence="6">
    <location>
        <begin position="355"/>
        <end position="366"/>
    </location>
</feature>
<evidence type="ECO:0000313" key="11">
    <source>
        <dbReference type="Proteomes" id="UP000778578"/>
    </source>
</evidence>
<feature type="transmembrane region" description="Helical" evidence="7">
    <location>
        <begin position="463"/>
        <end position="487"/>
    </location>
</feature>
<dbReference type="PANTHER" id="PTHR36115">
    <property type="entry name" value="PROLINE-RICH ANTIGEN HOMOLOG-RELATED"/>
    <property type="match status" value="1"/>
</dbReference>
<comment type="caution">
    <text evidence="10">The sequence shown here is derived from an EMBL/GenBank/DDBJ whole genome shotgun (WGS) entry which is preliminary data.</text>
</comment>
<feature type="domain" description="RDD" evidence="8">
    <location>
        <begin position="411"/>
        <end position="560"/>
    </location>
</feature>
<feature type="compositionally biased region" description="Low complexity" evidence="6">
    <location>
        <begin position="226"/>
        <end position="322"/>
    </location>
</feature>
<evidence type="ECO:0000256" key="3">
    <source>
        <dbReference type="ARBA" id="ARBA00022692"/>
    </source>
</evidence>